<comment type="caution">
    <text evidence="1">The sequence shown here is derived from an EMBL/GenBank/DDBJ whole genome shotgun (WGS) entry which is preliminary data.</text>
</comment>
<evidence type="ECO:0000313" key="1">
    <source>
        <dbReference type="EMBL" id="MBU5676281.1"/>
    </source>
</evidence>
<name>A0ABS6G1B9_9FIRM</name>
<keyword evidence="2" id="KW-1185">Reference proteome</keyword>
<proteinExistence type="predicted"/>
<sequence>MKRVVSISIGSSKRDHYVETEIMGEKFIIERIGTDGSIEKAVDLIKSIDGKVDAIGMGGIDLYLWAGRRSYIIKGALPLKRAAKITPIVDGSGLKNTLEKNVIHYLQQNKYINFKEKRVLITSAMDRFGMADSLECCGCNLTIGDLIFGLGINIPVHSLKSLHRIAAIVAPIACRLPFHILYPTGDKQNKNISNKFTTYFDRAEIIAGDFHYIKRFMPISMNDKVIITNTVTKEDVGILKDRGAKLLITTTPEFEGRSFGTNVIEGVIVAMLKAQGREGTLNEYEELLSKLDLKPRIEYLNKSQGVI</sequence>
<protein>
    <submittedName>
        <fullName evidence="1">Quinate 5-dehydrogenase</fullName>
    </submittedName>
</protein>
<dbReference type="RefSeq" id="WP_216415887.1">
    <property type="nucleotide sequence ID" value="NZ_JAHLQK010000002.1"/>
</dbReference>
<organism evidence="1 2">
    <name type="scientific">Alkaliphilus flagellatus</name>
    <dbReference type="NCBI Taxonomy" id="2841507"/>
    <lineage>
        <taxon>Bacteria</taxon>
        <taxon>Bacillati</taxon>
        <taxon>Bacillota</taxon>
        <taxon>Clostridia</taxon>
        <taxon>Peptostreptococcales</taxon>
        <taxon>Natronincolaceae</taxon>
        <taxon>Alkaliphilus</taxon>
    </lineage>
</organism>
<dbReference type="EMBL" id="JAHLQK010000002">
    <property type="protein sequence ID" value="MBU5676281.1"/>
    <property type="molecule type" value="Genomic_DNA"/>
</dbReference>
<dbReference type="Proteomes" id="UP000779508">
    <property type="component" value="Unassembled WGS sequence"/>
</dbReference>
<gene>
    <name evidence="1" type="ORF">KQI88_07610</name>
</gene>
<reference evidence="1 2" key="1">
    <citation type="submission" date="2021-06" db="EMBL/GenBank/DDBJ databases">
        <authorList>
            <person name="Sun Q."/>
            <person name="Li D."/>
        </authorList>
    </citation>
    <scope>NUCLEOTIDE SEQUENCE [LARGE SCALE GENOMIC DNA]</scope>
    <source>
        <strain evidence="1 2">MSJ-5</strain>
    </source>
</reference>
<evidence type="ECO:0000313" key="2">
    <source>
        <dbReference type="Proteomes" id="UP000779508"/>
    </source>
</evidence>
<accession>A0ABS6G1B9</accession>